<dbReference type="EMBL" id="CABVIH010000049">
    <property type="protein sequence ID" value="VVP59666.1"/>
    <property type="molecule type" value="Genomic_DNA"/>
</dbReference>
<protein>
    <submittedName>
        <fullName evidence="1">Uncharacterized protein</fullName>
    </submittedName>
</protein>
<dbReference type="RefSeq" id="WP_150782669.1">
    <property type="nucleotide sequence ID" value="NZ_CABVIH010000049.1"/>
</dbReference>
<evidence type="ECO:0000313" key="2">
    <source>
        <dbReference type="Proteomes" id="UP000375525"/>
    </source>
</evidence>
<organism evidence="1 2">
    <name type="scientific">Pseudomonas fluorescens</name>
    <dbReference type="NCBI Taxonomy" id="294"/>
    <lineage>
        <taxon>Bacteria</taxon>
        <taxon>Pseudomonadati</taxon>
        <taxon>Pseudomonadota</taxon>
        <taxon>Gammaproteobacteria</taxon>
        <taxon>Pseudomonadales</taxon>
        <taxon>Pseudomonadaceae</taxon>
        <taxon>Pseudomonas</taxon>
    </lineage>
</organism>
<dbReference type="OrthoDB" id="6886102at2"/>
<proteinExistence type="predicted"/>
<accession>A0A5E7QBV0</accession>
<name>A0A5E7QBV0_PSEFL</name>
<dbReference type="Proteomes" id="UP000375525">
    <property type="component" value="Unassembled WGS sequence"/>
</dbReference>
<reference evidence="1 2" key="1">
    <citation type="submission" date="2019-09" db="EMBL/GenBank/DDBJ databases">
        <authorList>
            <person name="Chandra G."/>
            <person name="Truman W A."/>
        </authorList>
    </citation>
    <scope>NUCLEOTIDE SEQUENCE [LARGE SCALE GENOMIC DNA]</scope>
    <source>
        <strain evidence="1">PS880</strain>
    </source>
</reference>
<sequence>MIQQSQTTQLNSRSLHISGFFPSGEAFSDVVDADTSYEAMIRVISQCRYSDAGGDLEVIRVADARTGAQLTEPLLSADQDLLREVDAVEYVLHTVLTSLDKGRTTWSDEKSAELRAYVEFFDLVLSQAPGVFDGLCSGQSLTSDYEITIMFEDSRSFESELVPADALYALGTAALEEGRVAAAYQVLTMASFTRVALSQACIKALT</sequence>
<dbReference type="AlphaFoldDB" id="A0A5E7QBV0"/>
<evidence type="ECO:0000313" key="1">
    <source>
        <dbReference type="EMBL" id="VVP59666.1"/>
    </source>
</evidence>
<gene>
    <name evidence="1" type="ORF">PS880_06056</name>
</gene>